<dbReference type="RefSeq" id="XP_047764534.1">
    <property type="nucleotide sequence ID" value="XM_047909548.1"/>
</dbReference>
<protein>
    <submittedName>
        <fullName evidence="2">Uncharacterized protein</fullName>
    </submittedName>
</protein>
<keyword evidence="3" id="KW-1185">Reference proteome</keyword>
<evidence type="ECO:0000256" key="1">
    <source>
        <dbReference type="SAM" id="MobiDB-lite"/>
    </source>
</evidence>
<reference evidence="2" key="2">
    <citation type="journal article" date="2022" name="Microb. Genom.">
        <title>A chromosome-scale genome assembly of the tomato pathogen Cladosporium fulvum reveals a compartmentalized genome architecture and the presence of a dispensable chromosome.</title>
        <authorList>
            <person name="Zaccaron A.Z."/>
            <person name="Chen L.H."/>
            <person name="Samaras A."/>
            <person name="Stergiopoulos I."/>
        </authorList>
    </citation>
    <scope>NUCLEOTIDE SEQUENCE</scope>
    <source>
        <strain evidence="2">Race5_Kim</strain>
    </source>
</reference>
<evidence type="ECO:0000313" key="2">
    <source>
        <dbReference type="EMBL" id="UJO20168.1"/>
    </source>
</evidence>
<evidence type="ECO:0000313" key="3">
    <source>
        <dbReference type="Proteomes" id="UP000756132"/>
    </source>
</evidence>
<sequence>MLHSCHGIVAFSHDLRSSTSHFHQPPPVNTTSRIATLLLAPHHGAVSCVAHYFTNTTAAFWRLKLDTREIMAPYTTYFNYLPTSLAGPARPVYNTVVGADFNRDAAEEMHKRSTKLEHYDLEVNEEFDAEEEWTGISQSDLRDGERRGMDFEDEAFIIRQSGRPRNLSFKLSEKATEAACEAAGVSREYLGIALKYVTLEMARDIGWLTHCKTVSDVARAAKRKFPLLEDMQRAFEEGSGKSMRPRSGGVSEVGSPGAEDSNEEAVVASTAPRTRSGSQPVYDPEVHAGVEMVPVVARSRGPYASDGDDEDDGDSEHSVDSQGFTRAL</sequence>
<accession>A0A9Q8URW8</accession>
<dbReference type="OrthoDB" id="3647879at2759"/>
<dbReference type="AlphaFoldDB" id="A0A9Q8URW8"/>
<name>A0A9Q8URW8_PASFU</name>
<gene>
    <name evidence="2" type="ORF">CLAFUR5_10400</name>
</gene>
<dbReference type="Proteomes" id="UP000756132">
    <property type="component" value="Chromosome 7"/>
</dbReference>
<organism evidence="2 3">
    <name type="scientific">Passalora fulva</name>
    <name type="common">Tomato leaf mold</name>
    <name type="synonym">Cladosporium fulvum</name>
    <dbReference type="NCBI Taxonomy" id="5499"/>
    <lineage>
        <taxon>Eukaryota</taxon>
        <taxon>Fungi</taxon>
        <taxon>Dikarya</taxon>
        <taxon>Ascomycota</taxon>
        <taxon>Pezizomycotina</taxon>
        <taxon>Dothideomycetes</taxon>
        <taxon>Dothideomycetidae</taxon>
        <taxon>Mycosphaerellales</taxon>
        <taxon>Mycosphaerellaceae</taxon>
        <taxon>Fulvia</taxon>
    </lineage>
</organism>
<proteinExistence type="predicted"/>
<feature type="region of interest" description="Disordered" evidence="1">
    <location>
        <begin position="236"/>
        <end position="328"/>
    </location>
</feature>
<dbReference type="EMBL" id="CP090169">
    <property type="protein sequence ID" value="UJO20168.1"/>
    <property type="molecule type" value="Genomic_DNA"/>
</dbReference>
<dbReference type="KEGG" id="ffu:CLAFUR5_10400"/>
<dbReference type="GeneID" id="71990278"/>
<reference evidence="2" key="1">
    <citation type="submission" date="2021-12" db="EMBL/GenBank/DDBJ databases">
        <authorList>
            <person name="Zaccaron A."/>
            <person name="Stergiopoulos I."/>
        </authorList>
    </citation>
    <scope>NUCLEOTIDE SEQUENCE</scope>
    <source>
        <strain evidence="2">Race5_Kim</strain>
    </source>
</reference>